<dbReference type="InterPro" id="IPR002060">
    <property type="entry name" value="Squ/phyt_synthse"/>
</dbReference>
<proteinExistence type="predicted"/>
<dbReference type="KEGG" id="sdf:ACG33_07065"/>
<dbReference type="EC" id="2.5.1.32" evidence="1"/>
<dbReference type="GO" id="GO:0016765">
    <property type="term" value="F:transferase activity, transferring alkyl or aryl (other than methyl) groups"/>
    <property type="evidence" value="ECO:0007669"/>
    <property type="project" value="UniProtKB-ARBA"/>
</dbReference>
<name>A0A127FB83_STEDE</name>
<dbReference type="STRING" id="465721.ACG33_07065"/>
<keyword evidence="2" id="KW-1185">Reference proteome</keyword>
<sequence>MSVVPLDTSYVNRAAPPGSLRYFSLLYTPPGKRPVLTALYVLDTEIRDAARSSSHDVGHARLQWWQEEMDRLAQGDPQHPATRILAQTAASGAGSSGLRELLAAADMDLAHLTYATAEELHAYCARSSGGICEIIAAQLCAPASLDEASRSFAQQAGIGIRMTEMLRDVRQDAWDGRVYLPLDLLERHDVHYERLRSRDLDPAVRIVLETFAADAREALQGASTAAAELPAERADALRAVRVLAALHERLLDRIAARGYDVVSQRIELGPIEKPWLAWRAARRR</sequence>
<dbReference type="Gene3D" id="1.10.600.10">
    <property type="entry name" value="Farnesyl Diphosphate Synthase"/>
    <property type="match status" value="1"/>
</dbReference>
<evidence type="ECO:0000313" key="1">
    <source>
        <dbReference type="EMBL" id="AMN46860.1"/>
    </source>
</evidence>
<keyword evidence="1" id="KW-0808">Transferase</keyword>
<dbReference type="EMBL" id="CP011971">
    <property type="protein sequence ID" value="AMN46860.1"/>
    <property type="molecule type" value="Genomic_DNA"/>
</dbReference>
<organism evidence="1 2">
    <name type="scientific">Steroidobacter denitrificans</name>
    <dbReference type="NCBI Taxonomy" id="465721"/>
    <lineage>
        <taxon>Bacteria</taxon>
        <taxon>Pseudomonadati</taxon>
        <taxon>Pseudomonadota</taxon>
        <taxon>Gammaproteobacteria</taxon>
        <taxon>Steroidobacterales</taxon>
        <taxon>Steroidobacteraceae</taxon>
        <taxon>Steroidobacter</taxon>
    </lineage>
</organism>
<dbReference type="Pfam" id="PF00494">
    <property type="entry name" value="SQS_PSY"/>
    <property type="match status" value="1"/>
</dbReference>
<dbReference type="PANTHER" id="PTHR31480">
    <property type="entry name" value="BIFUNCTIONAL LYCOPENE CYCLASE/PHYTOENE SYNTHASE"/>
    <property type="match status" value="1"/>
</dbReference>
<gene>
    <name evidence="1" type="ORF">ACG33_07065</name>
</gene>
<dbReference type="InterPro" id="IPR008949">
    <property type="entry name" value="Isoprenoid_synthase_dom_sf"/>
</dbReference>
<dbReference type="SUPFAM" id="SSF48576">
    <property type="entry name" value="Terpenoid synthases"/>
    <property type="match status" value="1"/>
</dbReference>
<dbReference type="Proteomes" id="UP000070250">
    <property type="component" value="Chromosome"/>
</dbReference>
<reference evidence="1 2" key="1">
    <citation type="submission" date="2015-06" db="EMBL/GenBank/DDBJ databases">
        <title>A Comprehensive Approach to Explore the Metabolic and Phylogenetic Diversity of Bacterial Steroid Degradation in the Environment: Testosterone as an Example.</title>
        <authorList>
            <person name="Yang F.-C."/>
            <person name="Chen Y.-L."/>
            <person name="Yu C.-P."/>
            <person name="Tang S.-L."/>
            <person name="Wang P.-H."/>
            <person name="Ismail W."/>
            <person name="Wang C.-H."/>
            <person name="Yang C.-Y."/>
            <person name="Chiang Y.-R."/>
        </authorList>
    </citation>
    <scope>NUCLEOTIDE SEQUENCE [LARGE SCALE GENOMIC DNA]</scope>
    <source>
        <strain evidence="1 2">DSM 18526</strain>
    </source>
</reference>
<dbReference type="AlphaFoldDB" id="A0A127FB83"/>
<accession>A0A127FB83</accession>
<dbReference type="RefSeq" id="WP_066919879.1">
    <property type="nucleotide sequence ID" value="NZ_CP011971.1"/>
</dbReference>
<protein>
    <submittedName>
        <fullName evidence="1">Phytoene synthase</fullName>
        <ecNumber evidence="1">2.5.1.32</ecNumber>
    </submittedName>
</protein>
<evidence type="ECO:0000313" key="2">
    <source>
        <dbReference type="Proteomes" id="UP000070250"/>
    </source>
</evidence>